<dbReference type="EMBL" id="PKMC02000006">
    <property type="protein sequence ID" value="MEO9178444.1"/>
    <property type="molecule type" value="Genomic_DNA"/>
</dbReference>
<dbReference type="Proteomes" id="UP000234197">
    <property type="component" value="Unassembled WGS sequence"/>
</dbReference>
<evidence type="ECO:0000313" key="2">
    <source>
        <dbReference type="EMBL" id="MEO9178444.1"/>
    </source>
</evidence>
<evidence type="ECO:0000313" key="5">
    <source>
        <dbReference type="Proteomes" id="UP000778864"/>
    </source>
</evidence>
<protein>
    <recommendedName>
        <fullName evidence="6">PepSY domain-containing protein</fullName>
    </recommendedName>
</protein>
<reference evidence="4" key="1">
    <citation type="submission" date="2017-12" db="EMBL/GenBank/DDBJ databases">
        <title>Phylogenetic diversity of female urinary microbiome.</title>
        <authorList>
            <person name="Thomas-White K."/>
            <person name="Wolfe A.J."/>
        </authorList>
    </citation>
    <scope>NUCLEOTIDE SEQUENCE [LARGE SCALE GENOMIC DNA]</scope>
    <source>
        <strain evidence="4">UMB0138</strain>
    </source>
</reference>
<dbReference type="AlphaFoldDB" id="A0A2I1TGL3"/>
<evidence type="ECO:0000313" key="3">
    <source>
        <dbReference type="EMBL" id="WMS19950.1"/>
    </source>
</evidence>
<dbReference type="EMBL" id="CP133463">
    <property type="protein sequence ID" value="WMS19950.1"/>
    <property type="molecule type" value="Genomic_DNA"/>
</dbReference>
<reference evidence="1" key="3">
    <citation type="submission" date="2021-02" db="EMBL/GenBank/DDBJ databases">
        <title>Infant gut strain persistence is associated with maternal origin, phylogeny, and functional potential including surface adhesion and iron acquisition.</title>
        <authorList>
            <person name="Lou Y.C."/>
        </authorList>
    </citation>
    <scope>NUCLEOTIDE SEQUENCE</scope>
    <source>
        <strain evidence="1">L3_108_031G1_dasL3_108_031G1_concoct_20</strain>
    </source>
</reference>
<accession>A0A2I1TGL3</accession>
<reference evidence="2 4" key="5">
    <citation type="submission" date="2024-04" db="EMBL/GenBank/DDBJ databases">
        <title>Na.</title>
        <authorList>
            <person name="Choi B."/>
        </authorList>
    </citation>
    <scope>NUCLEOTIDE SEQUENCE [LARGE SCALE GENOMIC DNA]</scope>
    <source>
        <strain evidence="2 4">UMB0138</strain>
    </source>
</reference>
<dbReference type="RefSeq" id="WP_004693966.1">
    <property type="nucleotide sequence ID" value="NZ_CACRUG010000005.1"/>
</dbReference>
<gene>
    <name evidence="2" type="ORF">CYJ21_005730</name>
    <name evidence="1" type="ORF">KHZ90_04535</name>
    <name evidence="3" type="ORF">RDV51_01015</name>
</gene>
<evidence type="ECO:0000313" key="4">
    <source>
        <dbReference type="Proteomes" id="UP000234197"/>
    </source>
</evidence>
<dbReference type="EMBL" id="JAGZMU010000002">
    <property type="protein sequence ID" value="MBS4893028.1"/>
    <property type="molecule type" value="Genomic_DNA"/>
</dbReference>
<dbReference type="Proteomes" id="UP000778864">
    <property type="component" value="Unassembled WGS sequence"/>
</dbReference>
<evidence type="ECO:0008006" key="6">
    <source>
        <dbReference type="Google" id="ProtNLM"/>
    </source>
</evidence>
<reference evidence="2" key="2">
    <citation type="submission" date="2017-12" db="EMBL/GenBank/DDBJ databases">
        <authorList>
            <person name="Thomas-White K."/>
            <person name="Wolfe A.J."/>
        </authorList>
    </citation>
    <scope>NUCLEOTIDE SEQUENCE</scope>
    <source>
        <strain evidence="2">UMB0138</strain>
    </source>
</reference>
<evidence type="ECO:0000313" key="1">
    <source>
        <dbReference type="EMBL" id="MBS4893028.1"/>
    </source>
</evidence>
<keyword evidence="4" id="KW-1185">Reference proteome</keyword>
<dbReference type="Proteomes" id="UP001228955">
    <property type="component" value="Chromosome"/>
</dbReference>
<dbReference type="Gene3D" id="3.10.450.40">
    <property type="match status" value="1"/>
</dbReference>
<proteinExistence type="predicted"/>
<reference evidence="3" key="4">
    <citation type="submission" date="2023-08" db="EMBL/GenBank/DDBJ databases">
        <title>Veillonella_parvula_DSM 2007_complete_genome_hifiasm_Zymo_Research_D6332.</title>
        <authorList>
            <person name="Damerum A."/>
        </authorList>
    </citation>
    <scope>NUCLEOTIDE SEQUENCE</scope>
    <source>
        <strain evidence="3">DSM 2007</strain>
    </source>
</reference>
<name>A0A2I1TGL3_VEIPA</name>
<organism evidence="1 5">
    <name type="scientific">Veillonella parvula</name>
    <name type="common">Staphylococcus parvulus</name>
    <dbReference type="NCBI Taxonomy" id="29466"/>
    <lineage>
        <taxon>Bacteria</taxon>
        <taxon>Bacillati</taxon>
        <taxon>Bacillota</taxon>
        <taxon>Negativicutes</taxon>
        <taxon>Veillonellales</taxon>
        <taxon>Veillonellaceae</taxon>
        <taxon>Veillonella</taxon>
    </lineage>
</organism>
<sequence>MTLDVATGNVTDGTPKAYDASMEASAIDAGTVIPPHVAINAAFVQSGKVATGINAWSLANQNGKSLYTIEFHDAQNKPISVVLDAKTGTVAK</sequence>